<proteinExistence type="predicted"/>
<keyword evidence="1" id="KW-1133">Transmembrane helix</keyword>
<comment type="caution">
    <text evidence="2">The sequence shown here is derived from an EMBL/GenBank/DDBJ whole genome shotgun (WGS) entry which is preliminary data.</text>
</comment>
<feature type="transmembrane region" description="Helical" evidence="1">
    <location>
        <begin position="7"/>
        <end position="27"/>
    </location>
</feature>
<evidence type="ECO:0000313" key="3">
    <source>
        <dbReference type="Proteomes" id="UP000260649"/>
    </source>
</evidence>
<keyword evidence="3" id="KW-1185">Reference proteome</keyword>
<dbReference type="GeneID" id="97996171"/>
<dbReference type="Proteomes" id="UP000260649">
    <property type="component" value="Unassembled WGS sequence"/>
</dbReference>
<feature type="transmembrane region" description="Helical" evidence="1">
    <location>
        <begin position="33"/>
        <end position="51"/>
    </location>
</feature>
<protein>
    <submittedName>
        <fullName evidence="2">Uncharacterized protein</fullName>
    </submittedName>
</protein>
<name>A0A3E2B1I8_9FIRM</name>
<keyword evidence="1" id="KW-0812">Transmembrane</keyword>
<gene>
    <name evidence="2" type="ORF">DV520_10530</name>
</gene>
<dbReference type="AlphaFoldDB" id="A0A3E2B1I8"/>
<dbReference type="OrthoDB" id="2064933at2"/>
<reference evidence="2 3" key="1">
    <citation type="submission" date="2018-07" db="EMBL/GenBank/DDBJ databases">
        <title>GABA Modulating Bacteria of the Human Gut Microbiota.</title>
        <authorList>
            <person name="Strandwitz P."/>
            <person name="Kim K.H."/>
            <person name="Terekhova D."/>
            <person name="Liu J.K."/>
            <person name="Sharma A."/>
            <person name="Levering J."/>
            <person name="Mcdonald D."/>
            <person name="Dietrich D."/>
            <person name="Ramadhar T.R."/>
            <person name="Lekbua A."/>
            <person name="Mroue N."/>
            <person name="Liston C."/>
            <person name="Stewart E.J."/>
            <person name="Dubin M.J."/>
            <person name="Zengler K."/>
            <person name="Knight R."/>
            <person name="Gilbert J.A."/>
            <person name="Clardy J."/>
            <person name="Lewis K."/>
        </authorList>
    </citation>
    <scope>NUCLEOTIDE SEQUENCE [LARGE SCALE GENOMIC DNA]</scope>
    <source>
        <strain evidence="2 3">KLE1738</strain>
    </source>
</reference>
<accession>A0A3E2B1I8</accession>
<evidence type="ECO:0000313" key="2">
    <source>
        <dbReference type="EMBL" id="RFT05854.1"/>
    </source>
</evidence>
<evidence type="ECO:0000256" key="1">
    <source>
        <dbReference type="SAM" id="Phobius"/>
    </source>
</evidence>
<dbReference type="EMBL" id="QQRQ01000025">
    <property type="protein sequence ID" value="RFT05854.1"/>
    <property type="molecule type" value="Genomic_DNA"/>
</dbReference>
<sequence length="68" mass="7661">MFLTRLSNLLCVKSIVTILLTLVFGYLTITNRVSGQDFLTIFSVVIAFYFGTQSQRLYDNDTTSKGKS</sequence>
<organism evidence="2 3">
    <name type="scientific">Evtepia gabavorous</name>
    <dbReference type="NCBI Taxonomy" id="2211183"/>
    <lineage>
        <taxon>Bacteria</taxon>
        <taxon>Bacillati</taxon>
        <taxon>Bacillota</taxon>
        <taxon>Clostridia</taxon>
        <taxon>Eubacteriales</taxon>
        <taxon>Evtepia</taxon>
    </lineage>
</organism>
<keyword evidence="1" id="KW-0472">Membrane</keyword>
<dbReference type="RefSeq" id="WP_117142712.1">
    <property type="nucleotide sequence ID" value="NZ_CAKXKJ010000001.1"/>
</dbReference>